<gene>
    <name evidence="1" type="ORF">MARPO_0042s0051</name>
</gene>
<dbReference type="OrthoDB" id="1920495at2759"/>
<organism evidence="1 2">
    <name type="scientific">Marchantia polymorpha</name>
    <name type="common">Common liverwort</name>
    <name type="synonym">Marchantia aquatica</name>
    <dbReference type="NCBI Taxonomy" id="3197"/>
    <lineage>
        <taxon>Eukaryota</taxon>
        <taxon>Viridiplantae</taxon>
        <taxon>Streptophyta</taxon>
        <taxon>Embryophyta</taxon>
        <taxon>Marchantiophyta</taxon>
        <taxon>Marchantiopsida</taxon>
        <taxon>Marchantiidae</taxon>
        <taxon>Marchantiales</taxon>
        <taxon>Marchantiaceae</taxon>
        <taxon>Marchantia</taxon>
    </lineage>
</organism>
<dbReference type="PANTHER" id="PTHR14352">
    <property type="entry name" value="HAUS AUGMIN-LIKE COMPLEX SUBUNIT 7"/>
    <property type="match status" value="1"/>
</dbReference>
<keyword evidence="2" id="KW-1185">Reference proteome</keyword>
<name>A0A2R6X1N6_MARPO</name>
<dbReference type="AlphaFoldDB" id="A0A2R6X1N6"/>
<proteinExistence type="predicted"/>
<sequence>MIKAGGGGGGAGAGGGGTSIMEEVHQKLVTLNYPRASVPFQSLLYAGSERYILLEWLFFKLLGDKSPFTRQGLIVDGGDRDEEGTRTQYLAEIAKFLGLTPTIDTEAIQGRGTYENRAEMLQLIVNLVEASFSADNSEWSVDDQVSKDIQLVDAIAEKQALVFSDECKLFPGDVQSQSYSAVPDVVELEGKFSEYLREVTRLQQIVDRHASKLIYKPDEDHTEAESALRMQLEAFLEVAKAFDTIYTKEIRPWTHMMELPQLHGLGPAAARLLDSYKLLLQLLRNLRSLRDSHAAVASGGLDGVGEEDGTSTDASPLGRLIGECEQALIVLNNGLSILSTSRSRVKAPKVR</sequence>
<dbReference type="GO" id="GO:0031023">
    <property type="term" value="P:microtubule organizing center organization"/>
    <property type="evidence" value="ECO:0000318"/>
    <property type="project" value="GO_Central"/>
</dbReference>
<reference evidence="2" key="1">
    <citation type="journal article" date="2017" name="Cell">
        <title>Insights into land plant evolution garnered from the Marchantia polymorpha genome.</title>
        <authorList>
            <person name="Bowman J.L."/>
            <person name="Kohchi T."/>
            <person name="Yamato K.T."/>
            <person name="Jenkins J."/>
            <person name="Shu S."/>
            <person name="Ishizaki K."/>
            <person name="Yamaoka S."/>
            <person name="Nishihama R."/>
            <person name="Nakamura Y."/>
            <person name="Berger F."/>
            <person name="Adam C."/>
            <person name="Aki S.S."/>
            <person name="Althoff F."/>
            <person name="Araki T."/>
            <person name="Arteaga-Vazquez M.A."/>
            <person name="Balasubrmanian S."/>
            <person name="Barry K."/>
            <person name="Bauer D."/>
            <person name="Boehm C.R."/>
            <person name="Briginshaw L."/>
            <person name="Caballero-Perez J."/>
            <person name="Catarino B."/>
            <person name="Chen F."/>
            <person name="Chiyoda S."/>
            <person name="Chovatia M."/>
            <person name="Davies K.M."/>
            <person name="Delmans M."/>
            <person name="Demura T."/>
            <person name="Dierschke T."/>
            <person name="Dolan L."/>
            <person name="Dorantes-Acosta A.E."/>
            <person name="Eklund D.M."/>
            <person name="Florent S.N."/>
            <person name="Flores-Sandoval E."/>
            <person name="Fujiyama A."/>
            <person name="Fukuzawa H."/>
            <person name="Galik B."/>
            <person name="Grimanelli D."/>
            <person name="Grimwood J."/>
            <person name="Grossniklaus U."/>
            <person name="Hamada T."/>
            <person name="Haseloff J."/>
            <person name="Hetherington A.J."/>
            <person name="Higo A."/>
            <person name="Hirakawa Y."/>
            <person name="Hundley H.N."/>
            <person name="Ikeda Y."/>
            <person name="Inoue K."/>
            <person name="Inoue S.I."/>
            <person name="Ishida S."/>
            <person name="Jia Q."/>
            <person name="Kakita M."/>
            <person name="Kanazawa T."/>
            <person name="Kawai Y."/>
            <person name="Kawashima T."/>
            <person name="Kennedy M."/>
            <person name="Kinose K."/>
            <person name="Kinoshita T."/>
            <person name="Kohara Y."/>
            <person name="Koide E."/>
            <person name="Komatsu K."/>
            <person name="Kopischke S."/>
            <person name="Kubo M."/>
            <person name="Kyozuka J."/>
            <person name="Lagercrantz U."/>
            <person name="Lin S.S."/>
            <person name="Lindquist E."/>
            <person name="Lipzen A.M."/>
            <person name="Lu C.W."/>
            <person name="De Luna E."/>
            <person name="Martienssen R.A."/>
            <person name="Minamino N."/>
            <person name="Mizutani M."/>
            <person name="Mizutani M."/>
            <person name="Mochizuki N."/>
            <person name="Monte I."/>
            <person name="Mosher R."/>
            <person name="Nagasaki H."/>
            <person name="Nakagami H."/>
            <person name="Naramoto S."/>
            <person name="Nishitani K."/>
            <person name="Ohtani M."/>
            <person name="Okamoto T."/>
            <person name="Okumura M."/>
            <person name="Phillips J."/>
            <person name="Pollak B."/>
            <person name="Reinders A."/>
            <person name="Rovekamp M."/>
            <person name="Sano R."/>
            <person name="Sawa S."/>
            <person name="Schmid M.W."/>
            <person name="Shirakawa M."/>
            <person name="Solano R."/>
            <person name="Spunde A."/>
            <person name="Suetsugu N."/>
            <person name="Sugano S."/>
            <person name="Sugiyama A."/>
            <person name="Sun R."/>
            <person name="Suzuki Y."/>
            <person name="Takenaka M."/>
            <person name="Takezawa D."/>
            <person name="Tomogane H."/>
            <person name="Tsuzuki M."/>
            <person name="Ueda T."/>
            <person name="Umeda M."/>
            <person name="Ward J.M."/>
            <person name="Watanabe Y."/>
            <person name="Yazaki K."/>
            <person name="Yokoyama R."/>
            <person name="Yoshitake Y."/>
            <person name="Yotsui I."/>
            <person name="Zachgo S."/>
            <person name="Schmutz J."/>
        </authorList>
    </citation>
    <scope>NUCLEOTIDE SEQUENCE [LARGE SCALE GENOMIC DNA]</scope>
    <source>
        <strain evidence="2">Tak-1</strain>
    </source>
</reference>
<dbReference type="Gramene" id="Mp2g14240.1">
    <property type="protein sequence ID" value="Mp2g14240.1.cds"/>
    <property type="gene ID" value="Mp2g14240"/>
</dbReference>
<dbReference type="InterPro" id="IPR010604">
    <property type="entry name" value="Plant_AUG7"/>
</dbReference>
<dbReference type="OMA" id="SMYADNP"/>
<accession>A0A2R6X1N6</accession>
<dbReference type="GO" id="GO:0005876">
    <property type="term" value="C:spindle microtubule"/>
    <property type="evidence" value="ECO:0007669"/>
    <property type="project" value="EnsemblPlants"/>
</dbReference>
<dbReference type="PANTHER" id="PTHR14352:SF2">
    <property type="entry name" value="HAUS AUGMIN-LIKE COMPLEX SUBUNIT 7"/>
    <property type="match status" value="1"/>
</dbReference>
<dbReference type="GO" id="GO:0051225">
    <property type="term" value="P:spindle assembly"/>
    <property type="evidence" value="ECO:0000318"/>
    <property type="project" value="GO_Central"/>
</dbReference>
<dbReference type="GO" id="GO:0070652">
    <property type="term" value="C:HAUS complex"/>
    <property type="evidence" value="ECO:0000318"/>
    <property type="project" value="GO_Central"/>
</dbReference>
<evidence type="ECO:0000313" key="2">
    <source>
        <dbReference type="Proteomes" id="UP000244005"/>
    </source>
</evidence>
<dbReference type="Pfam" id="PF06694">
    <property type="entry name" value="Plant_NMP1"/>
    <property type="match status" value="1"/>
</dbReference>
<dbReference type="GO" id="GO:0051011">
    <property type="term" value="F:microtubule minus-end binding"/>
    <property type="evidence" value="ECO:0000318"/>
    <property type="project" value="GO_Central"/>
</dbReference>
<protein>
    <recommendedName>
        <fullName evidence="3">AUGMIN subunit 7</fullName>
    </recommendedName>
</protein>
<evidence type="ECO:0000313" key="1">
    <source>
        <dbReference type="EMBL" id="PTQ40010.1"/>
    </source>
</evidence>
<evidence type="ECO:0008006" key="3">
    <source>
        <dbReference type="Google" id="ProtNLM"/>
    </source>
</evidence>
<dbReference type="EMBL" id="KZ772714">
    <property type="protein sequence ID" value="PTQ40010.1"/>
    <property type="molecule type" value="Genomic_DNA"/>
</dbReference>
<dbReference type="GO" id="GO:0009524">
    <property type="term" value="C:phragmoplast"/>
    <property type="evidence" value="ECO:0007669"/>
    <property type="project" value="EnsemblPlants"/>
</dbReference>
<dbReference type="InterPro" id="IPR029711">
    <property type="entry name" value="Haus7-like"/>
</dbReference>
<dbReference type="Proteomes" id="UP000244005">
    <property type="component" value="Unassembled WGS sequence"/>
</dbReference>